<proteinExistence type="predicted"/>
<dbReference type="AlphaFoldDB" id="A0AAD6X9L4"/>
<feature type="signal peptide" evidence="1">
    <location>
        <begin position="1"/>
        <end position="16"/>
    </location>
</feature>
<organism evidence="2 3">
    <name type="scientific">Mycena alexandri</name>
    <dbReference type="NCBI Taxonomy" id="1745969"/>
    <lineage>
        <taxon>Eukaryota</taxon>
        <taxon>Fungi</taxon>
        <taxon>Dikarya</taxon>
        <taxon>Basidiomycota</taxon>
        <taxon>Agaricomycotina</taxon>
        <taxon>Agaricomycetes</taxon>
        <taxon>Agaricomycetidae</taxon>
        <taxon>Agaricales</taxon>
        <taxon>Marasmiineae</taxon>
        <taxon>Mycenaceae</taxon>
        <taxon>Mycena</taxon>
    </lineage>
</organism>
<protein>
    <submittedName>
        <fullName evidence="2">Uncharacterized protein</fullName>
    </submittedName>
</protein>
<evidence type="ECO:0000313" key="2">
    <source>
        <dbReference type="EMBL" id="KAJ7041722.1"/>
    </source>
</evidence>
<name>A0AAD6X9L4_9AGAR</name>
<dbReference type="EMBL" id="JARJCM010000015">
    <property type="protein sequence ID" value="KAJ7041722.1"/>
    <property type="molecule type" value="Genomic_DNA"/>
</dbReference>
<keyword evidence="1" id="KW-0732">Signal</keyword>
<reference evidence="2" key="1">
    <citation type="submission" date="2023-03" db="EMBL/GenBank/DDBJ databases">
        <title>Massive genome expansion in bonnet fungi (Mycena s.s.) driven by repeated elements and novel gene families across ecological guilds.</title>
        <authorList>
            <consortium name="Lawrence Berkeley National Laboratory"/>
            <person name="Harder C.B."/>
            <person name="Miyauchi S."/>
            <person name="Viragh M."/>
            <person name="Kuo A."/>
            <person name="Thoen E."/>
            <person name="Andreopoulos B."/>
            <person name="Lu D."/>
            <person name="Skrede I."/>
            <person name="Drula E."/>
            <person name="Henrissat B."/>
            <person name="Morin E."/>
            <person name="Kohler A."/>
            <person name="Barry K."/>
            <person name="LaButti K."/>
            <person name="Morin E."/>
            <person name="Salamov A."/>
            <person name="Lipzen A."/>
            <person name="Mereny Z."/>
            <person name="Hegedus B."/>
            <person name="Baldrian P."/>
            <person name="Stursova M."/>
            <person name="Weitz H."/>
            <person name="Taylor A."/>
            <person name="Grigoriev I.V."/>
            <person name="Nagy L.G."/>
            <person name="Martin F."/>
            <person name="Kauserud H."/>
        </authorList>
    </citation>
    <scope>NUCLEOTIDE SEQUENCE</scope>
    <source>
        <strain evidence="2">CBHHK200</strain>
    </source>
</reference>
<dbReference type="Proteomes" id="UP001218188">
    <property type="component" value="Unassembled WGS sequence"/>
</dbReference>
<sequence length="293" mass="31925">MLLNQSTLMLLSLAPAANPLYQIGTPDSSIWDLYHPLAAAKDFYDGCGGIAWTQKLDRPLLLRTQTLPVPTNMADPAAFIWFPPPLTVSGTLPYGSPVMSCEYGCSNHSGDPDMYFHPTADVGPGQTAQDYASSLMGCPSRCNIPRDYDSGPYWAVPRDYDNYVGPQGVPNADYDNYVGPQGVPSADYDNYVGPQGVPSADYDNYVGPQGVPSRDYDNYVGPQGVPSRDYDNYVGPQGVPSRDYNNYVGPQGVPSGDYDYALCVLRPDYDYVLHAPWDYVYVGQACQELTSGG</sequence>
<keyword evidence="3" id="KW-1185">Reference proteome</keyword>
<feature type="chain" id="PRO_5042232350" evidence="1">
    <location>
        <begin position="17"/>
        <end position="293"/>
    </location>
</feature>
<accession>A0AAD6X9L4</accession>
<comment type="caution">
    <text evidence="2">The sequence shown here is derived from an EMBL/GenBank/DDBJ whole genome shotgun (WGS) entry which is preliminary data.</text>
</comment>
<gene>
    <name evidence="2" type="ORF">C8F04DRAFT_1390968</name>
</gene>
<evidence type="ECO:0000313" key="3">
    <source>
        <dbReference type="Proteomes" id="UP001218188"/>
    </source>
</evidence>
<evidence type="ECO:0000256" key="1">
    <source>
        <dbReference type="SAM" id="SignalP"/>
    </source>
</evidence>